<dbReference type="PROSITE" id="PS51754">
    <property type="entry name" value="OVATE"/>
    <property type="match status" value="1"/>
</dbReference>
<comment type="caution">
    <text evidence="9">The sequence shown here is derived from an EMBL/GenBank/DDBJ whole genome shotgun (WGS) entry which is preliminary data.</text>
</comment>
<gene>
    <name evidence="9" type="ORF">AAHA92_30980</name>
    <name evidence="10" type="ORF">AAHA92_30985</name>
</gene>
<name>A0ABD1FSN5_SALDI</name>
<dbReference type="Pfam" id="PF04844">
    <property type="entry name" value="Ovate"/>
    <property type="match status" value="1"/>
</dbReference>
<keyword evidence="5 6" id="KW-0539">Nucleus</keyword>
<evidence type="ECO:0000256" key="2">
    <source>
        <dbReference type="ARBA" id="ARBA00022491"/>
    </source>
</evidence>
<evidence type="ECO:0000256" key="3">
    <source>
        <dbReference type="ARBA" id="ARBA00023015"/>
    </source>
</evidence>
<evidence type="ECO:0000313" key="9">
    <source>
        <dbReference type="EMBL" id="KAL1534855.1"/>
    </source>
</evidence>
<comment type="function">
    <text evidence="6">Transcriptional repressor that regulates multiple aspects of plant growth and development.</text>
</comment>
<reference evidence="9 11" key="1">
    <citation type="submission" date="2024-06" db="EMBL/GenBank/DDBJ databases">
        <title>A chromosome level genome sequence of Diviner's sage (Salvia divinorum).</title>
        <authorList>
            <person name="Ford S.A."/>
            <person name="Ro D.-K."/>
            <person name="Ness R.W."/>
            <person name="Phillips M.A."/>
        </authorList>
    </citation>
    <scope>NUCLEOTIDE SEQUENCE [LARGE SCALE GENOMIC DNA]</scope>
    <source>
        <strain evidence="9">SAF-2024a</strain>
        <tissue evidence="9">Leaf</tissue>
    </source>
</reference>
<dbReference type="PANTHER" id="PTHR33057:SF219">
    <property type="entry name" value="TRANSCRIPTION REPRESSOR"/>
    <property type="match status" value="1"/>
</dbReference>
<protein>
    <recommendedName>
        <fullName evidence="6">Transcription repressor</fullName>
    </recommendedName>
    <alternativeName>
        <fullName evidence="6">Ovate family protein</fullName>
    </alternativeName>
</protein>
<feature type="domain" description="OVATE" evidence="8">
    <location>
        <begin position="50"/>
        <end position="109"/>
    </location>
</feature>
<dbReference type="EMBL" id="JBEAFC010000012">
    <property type="protein sequence ID" value="KAL1534862.1"/>
    <property type="molecule type" value="Genomic_DNA"/>
</dbReference>
<comment type="subcellular location">
    <subcellularLocation>
        <location evidence="1 6">Nucleus</location>
    </subcellularLocation>
</comment>
<evidence type="ECO:0000256" key="6">
    <source>
        <dbReference type="RuleBase" id="RU367028"/>
    </source>
</evidence>
<accession>A0ABD1FSN5</accession>
<dbReference type="EMBL" id="JBEAFC010000012">
    <property type="protein sequence ID" value="KAL1534855.1"/>
    <property type="molecule type" value="Genomic_DNA"/>
</dbReference>
<evidence type="ECO:0000256" key="5">
    <source>
        <dbReference type="ARBA" id="ARBA00023242"/>
    </source>
</evidence>
<evidence type="ECO:0000256" key="1">
    <source>
        <dbReference type="ARBA" id="ARBA00004123"/>
    </source>
</evidence>
<evidence type="ECO:0000256" key="4">
    <source>
        <dbReference type="ARBA" id="ARBA00023163"/>
    </source>
</evidence>
<keyword evidence="2 6" id="KW-0678">Repressor</keyword>
<evidence type="ECO:0000259" key="8">
    <source>
        <dbReference type="PROSITE" id="PS51754"/>
    </source>
</evidence>
<proteinExistence type="predicted"/>
<organism evidence="9 11">
    <name type="scientific">Salvia divinorum</name>
    <name type="common">Maria pastora</name>
    <name type="synonym">Diviner's sage</name>
    <dbReference type="NCBI Taxonomy" id="28513"/>
    <lineage>
        <taxon>Eukaryota</taxon>
        <taxon>Viridiplantae</taxon>
        <taxon>Streptophyta</taxon>
        <taxon>Embryophyta</taxon>
        <taxon>Tracheophyta</taxon>
        <taxon>Spermatophyta</taxon>
        <taxon>Magnoliopsida</taxon>
        <taxon>eudicotyledons</taxon>
        <taxon>Gunneridae</taxon>
        <taxon>Pentapetalae</taxon>
        <taxon>asterids</taxon>
        <taxon>lamiids</taxon>
        <taxon>Lamiales</taxon>
        <taxon>Lamiaceae</taxon>
        <taxon>Nepetoideae</taxon>
        <taxon>Mentheae</taxon>
        <taxon>Salviinae</taxon>
        <taxon>Salvia</taxon>
        <taxon>Salvia subgen. Calosphace</taxon>
    </lineage>
</organism>
<feature type="compositionally biased region" description="Polar residues" evidence="7">
    <location>
        <begin position="10"/>
        <end position="27"/>
    </location>
</feature>
<sequence length="114" mass="13339">MKKPKASWAGNDNTSYSSILSCNQSEEPLNENEKSGRPTRRFKRYGSKDWKDSYIAEQTEKLEPRQEMIVERRIFEPTDLEQLLMSFLSLNSRVHHKAILKAFSDIWKEVFSGP</sequence>
<keyword evidence="11" id="KW-1185">Reference proteome</keyword>
<dbReference type="Proteomes" id="UP001567538">
    <property type="component" value="Unassembled WGS sequence"/>
</dbReference>
<keyword evidence="3 6" id="KW-0805">Transcription regulation</keyword>
<dbReference type="PANTHER" id="PTHR33057">
    <property type="entry name" value="TRANSCRIPTION REPRESSOR OFP7-RELATED"/>
    <property type="match status" value="1"/>
</dbReference>
<keyword evidence="4 6" id="KW-0804">Transcription</keyword>
<evidence type="ECO:0000313" key="10">
    <source>
        <dbReference type="EMBL" id="KAL1534862.1"/>
    </source>
</evidence>
<dbReference type="GO" id="GO:0045892">
    <property type="term" value="P:negative regulation of DNA-templated transcription"/>
    <property type="evidence" value="ECO:0007669"/>
    <property type="project" value="UniProtKB-UniRule"/>
</dbReference>
<dbReference type="InterPro" id="IPR006458">
    <property type="entry name" value="Ovate_C"/>
</dbReference>
<feature type="region of interest" description="Disordered" evidence="7">
    <location>
        <begin position="1"/>
        <end position="44"/>
    </location>
</feature>
<dbReference type="AlphaFoldDB" id="A0ABD1FSN5"/>
<evidence type="ECO:0000313" key="11">
    <source>
        <dbReference type="Proteomes" id="UP001567538"/>
    </source>
</evidence>
<dbReference type="GO" id="GO:0005634">
    <property type="term" value="C:nucleus"/>
    <property type="evidence" value="ECO:0007669"/>
    <property type="project" value="UniProtKB-SubCell"/>
</dbReference>
<dbReference type="InterPro" id="IPR038933">
    <property type="entry name" value="Ovate"/>
</dbReference>
<evidence type="ECO:0000256" key="7">
    <source>
        <dbReference type="SAM" id="MobiDB-lite"/>
    </source>
</evidence>